<dbReference type="AlphaFoldDB" id="A0AAE0PBM2"/>
<proteinExistence type="predicted"/>
<sequence length="221" mass="25380">MPYSNLALSRPVLRVFFLALVSILPTANALVIRDHPFDDGKATVSILPIESGRFSEHCRKPEFNSTTCILSTSCTTAADNSDRTNIFGMDGRRQNYLNINTCFWYHHAFHGMVEEDSEGLGWMVDWNVQNGDRQGITNICEFCDVRVDNIFEDEKELEREGWKKGHPFMLMADCSPPRKEGDRFVKGDPGFNYKNRNNHLPLDRYISNNNGFLECFGRRQT</sequence>
<keyword evidence="1" id="KW-0732">Signal</keyword>
<reference evidence="2" key="2">
    <citation type="submission" date="2023-07" db="EMBL/GenBank/DDBJ databases">
        <authorList>
            <consortium name="Lawrence Berkeley National Laboratory"/>
            <person name="Haridas S."/>
            <person name="Hensen N."/>
            <person name="Bonometti L."/>
            <person name="Westerberg I."/>
            <person name="Brannstrom I.O."/>
            <person name="Guillou S."/>
            <person name="Cros-Aarteil S."/>
            <person name="Calhoun S."/>
            <person name="Kuo A."/>
            <person name="Mondo S."/>
            <person name="Pangilinan J."/>
            <person name="Riley R."/>
            <person name="LaButti K."/>
            <person name="Andreopoulos B."/>
            <person name="Lipzen A."/>
            <person name="Chen C."/>
            <person name="Yanf M."/>
            <person name="Daum C."/>
            <person name="Ng V."/>
            <person name="Clum A."/>
            <person name="Steindorff A."/>
            <person name="Ohm R."/>
            <person name="Martin F."/>
            <person name="Silar P."/>
            <person name="Natvig D."/>
            <person name="Lalanne C."/>
            <person name="Gautier V."/>
            <person name="Ament-velasquez S.L."/>
            <person name="Kruys A."/>
            <person name="Hutchinson M.I."/>
            <person name="Powell A.J."/>
            <person name="Barry K."/>
            <person name="Miller A.N."/>
            <person name="Grigoriev I.V."/>
            <person name="Debuchy R."/>
            <person name="Gladieux P."/>
            <person name="Thoren M.H."/>
            <person name="Johannesson H."/>
        </authorList>
    </citation>
    <scope>NUCLEOTIDE SEQUENCE</scope>
    <source>
        <strain evidence="2">FGSC 1904</strain>
    </source>
</reference>
<comment type="caution">
    <text evidence="2">The sequence shown here is derived from an EMBL/GenBank/DDBJ whole genome shotgun (WGS) entry which is preliminary data.</text>
</comment>
<accession>A0AAE0PBM2</accession>
<keyword evidence="3" id="KW-1185">Reference proteome</keyword>
<evidence type="ECO:0000256" key="1">
    <source>
        <dbReference type="SAM" id="SignalP"/>
    </source>
</evidence>
<name>A0AAE0PBM2_SORBR</name>
<organism evidence="2 3">
    <name type="scientific">Sordaria brevicollis</name>
    <dbReference type="NCBI Taxonomy" id="83679"/>
    <lineage>
        <taxon>Eukaryota</taxon>
        <taxon>Fungi</taxon>
        <taxon>Dikarya</taxon>
        <taxon>Ascomycota</taxon>
        <taxon>Pezizomycotina</taxon>
        <taxon>Sordariomycetes</taxon>
        <taxon>Sordariomycetidae</taxon>
        <taxon>Sordariales</taxon>
        <taxon>Sordariaceae</taxon>
        <taxon>Sordaria</taxon>
    </lineage>
</organism>
<feature type="chain" id="PRO_5042042048" evidence="1">
    <location>
        <begin position="30"/>
        <end position="221"/>
    </location>
</feature>
<gene>
    <name evidence="2" type="ORF">B0T20DRAFT_245276</name>
</gene>
<protein>
    <submittedName>
        <fullName evidence="2">Uncharacterized protein</fullName>
    </submittedName>
</protein>
<evidence type="ECO:0000313" key="3">
    <source>
        <dbReference type="Proteomes" id="UP001281003"/>
    </source>
</evidence>
<dbReference type="Proteomes" id="UP001281003">
    <property type="component" value="Unassembled WGS sequence"/>
</dbReference>
<reference evidence="2" key="1">
    <citation type="journal article" date="2023" name="Mol. Phylogenet. Evol.">
        <title>Genome-scale phylogeny and comparative genomics of the fungal order Sordariales.</title>
        <authorList>
            <person name="Hensen N."/>
            <person name="Bonometti L."/>
            <person name="Westerberg I."/>
            <person name="Brannstrom I.O."/>
            <person name="Guillou S."/>
            <person name="Cros-Aarteil S."/>
            <person name="Calhoun S."/>
            <person name="Haridas S."/>
            <person name="Kuo A."/>
            <person name="Mondo S."/>
            <person name="Pangilinan J."/>
            <person name="Riley R."/>
            <person name="LaButti K."/>
            <person name="Andreopoulos B."/>
            <person name="Lipzen A."/>
            <person name="Chen C."/>
            <person name="Yan M."/>
            <person name="Daum C."/>
            <person name="Ng V."/>
            <person name="Clum A."/>
            <person name="Steindorff A."/>
            <person name="Ohm R.A."/>
            <person name="Martin F."/>
            <person name="Silar P."/>
            <person name="Natvig D.O."/>
            <person name="Lalanne C."/>
            <person name="Gautier V."/>
            <person name="Ament-Velasquez S.L."/>
            <person name="Kruys A."/>
            <person name="Hutchinson M.I."/>
            <person name="Powell A.J."/>
            <person name="Barry K."/>
            <person name="Miller A.N."/>
            <person name="Grigoriev I.V."/>
            <person name="Debuchy R."/>
            <person name="Gladieux P."/>
            <person name="Hiltunen Thoren M."/>
            <person name="Johannesson H."/>
        </authorList>
    </citation>
    <scope>NUCLEOTIDE SEQUENCE</scope>
    <source>
        <strain evidence="2">FGSC 1904</strain>
    </source>
</reference>
<dbReference type="EMBL" id="JAUTDP010000008">
    <property type="protein sequence ID" value="KAK3396914.1"/>
    <property type="molecule type" value="Genomic_DNA"/>
</dbReference>
<feature type="signal peptide" evidence="1">
    <location>
        <begin position="1"/>
        <end position="29"/>
    </location>
</feature>
<evidence type="ECO:0000313" key="2">
    <source>
        <dbReference type="EMBL" id="KAK3396914.1"/>
    </source>
</evidence>